<reference evidence="1 2" key="1">
    <citation type="submission" date="2021-07" db="EMBL/GenBank/DDBJ databases">
        <title>Stakelama flava sp. nov., a novel endophytic bacterium isolated from branch of Kandelia candel.</title>
        <authorList>
            <person name="Tuo L."/>
        </authorList>
    </citation>
    <scope>NUCLEOTIDE SEQUENCE [LARGE SCALE GENOMIC DNA]</scope>
    <source>
        <strain evidence="1 2">CBK3Z-3</strain>
    </source>
</reference>
<dbReference type="InterPro" id="IPR021508">
    <property type="entry name" value="Gp17-like"/>
</dbReference>
<evidence type="ECO:0000313" key="1">
    <source>
        <dbReference type="EMBL" id="MBW4330580.1"/>
    </source>
</evidence>
<organism evidence="1 2">
    <name type="scientific">Stakelama flava</name>
    <dbReference type="NCBI Taxonomy" id="2860338"/>
    <lineage>
        <taxon>Bacteria</taxon>
        <taxon>Pseudomonadati</taxon>
        <taxon>Pseudomonadota</taxon>
        <taxon>Alphaproteobacteria</taxon>
        <taxon>Sphingomonadales</taxon>
        <taxon>Sphingomonadaceae</taxon>
        <taxon>Stakelama</taxon>
    </lineage>
</organism>
<protein>
    <submittedName>
        <fullName evidence="1">DUF3168 domain-containing protein</fullName>
    </submittedName>
</protein>
<gene>
    <name evidence="1" type="ORF">KY084_06785</name>
</gene>
<name>A0ABS6XK82_9SPHN</name>
<dbReference type="EMBL" id="JAHWZX010000005">
    <property type="protein sequence ID" value="MBW4330580.1"/>
    <property type="molecule type" value="Genomic_DNA"/>
</dbReference>
<proteinExistence type="predicted"/>
<keyword evidence="2" id="KW-1185">Reference proteome</keyword>
<comment type="caution">
    <text evidence="1">The sequence shown here is derived from an EMBL/GenBank/DDBJ whole genome shotgun (WGS) entry which is preliminary data.</text>
</comment>
<evidence type="ECO:0000313" key="2">
    <source>
        <dbReference type="Proteomes" id="UP001197214"/>
    </source>
</evidence>
<dbReference type="Pfam" id="PF11367">
    <property type="entry name" value="Tail_completion_gp17"/>
    <property type="match status" value="1"/>
</dbReference>
<accession>A0ABS6XK82</accession>
<sequence>MSAGERAQAAVVAAVRAELDGDVSAVFDAPPVRSAMPYALVEEPVLADWSTKDAPGRAGRVSVLVHDSGERPARLRALAARIETAVAAMPSALGDGWRIAALTLTRSRIVKQRDGHWTALIEHRVAMLRSAD</sequence>
<dbReference type="Proteomes" id="UP001197214">
    <property type="component" value="Unassembled WGS sequence"/>
</dbReference>